<evidence type="ECO:0008006" key="13">
    <source>
        <dbReference type="Google" id="ProtNLM"/>
    </source>
</evidence>
<dbReference type="GO" id="GO:0016413">
    <property type="term" value="F:O-acetyltransferase activity"/>
    <property type="evidence" value="ECO:0007669"/>
    <property type="project" value="InterPro"/>
</dbReference>
<sequence>MDIKFFVSSIRKARSKLNIFAQCCNRHIRREYFVLSSATSIVLFFFVYFDTPRFTPSVGTFFHKSVVRSSPLLSNRTSTGASIHHGVSCPSNSPFNLSSSQHKFNSSDGTSPEGDERMTFRSRNIPSVDAPQSAMPTINSSHLTCPNTINESTTPSSPFSRVIMDPLKENSSFSGSILGPLYYTDPSCASTDLSSMPGDSNDASANQQSKEGSEQIYEKGQDDEEEEVAYRRPKKKKGECNLYEGKWVRDETYHVYRSEECPFIDEGFRCHENGRPDQEYLKWRWQPNGCNMPRFESEVMLNMLRGRRLVFVGDSIGRNQWESLLCMLGNAVSNKTRIYEVNGKPITKHKGFFIFKFEAYNCSIEYYRSPFLVPRGSPPRGSPKDVQCSLKVDNIDWTSRLWCGADVIVFNTGHWWNRQKTFKGNCYFQVGRNVNKSINVRQGFQMSMETWRRWVASNIDPLKTQVFFRTYAPVHFSDGTWKTGGSCDKEIQPYEEGTKFNTEFWTNAVVVEQVTKLTQVAHLLDITLLSAFRKDAHSSIYNVGPDQPRPFDHQDCSHWCLPGLPDTWNHILYTVLLRSSPWHS</sequence>
<dbReference type="Pfam" id="PF13839">
    <property type="entry name" value="PC-Esterase"/>
    <property type="match status" value="1"/>
</dbReference>
<keyword evidence="12" id="KW-1185">Reference proteome</keyword>
<keyword evidence="4" id="KW-0735">Signal-anchor</keyword>
<feature type="region of interest" description="Disordered" evidence="7">
    <location>
        <begin position="192"/>
        <end position="227"/>
    </location>
</feature>
<proteinExistence type="inferred from homology"/>
<protein>
    <recommendedName>
        <fullName evidence="13">Trichome birefringence-like N-terminal domain-containing protein</fullName>
    </recommendedName>
</protein>
<comment type="caution">
    <text evidence="11">The sequence shown here is derived from an EMBL/GenBank/DDBJ whole genome shotgun (WGS) entry which is preliminary data.</text>
</comment>
<organism evidence="11 12">
    <name type="scientific">Ceratopteris richardii</name>
    <name type="common">Triangle waterfern</name>
    <dbReference type="NCBI Taxonomy" id="49495"/>
    <lineage>
        <taxon>Eukaryota</taxon>
        <taxon>Viridiplantae</taxon>
        <taxon>Streptophyta</taxon>
        <taxon>Embryophyta</taxon>
        <taxon>Tracheophyta</taxon>
        <taxon>Polypodiopsida</taxon>
        <taxon>Polypodiidae</taxon>
        <taxon>Polypodiales</taxon>
        <taxon>Pteridineae</taxon>
        <taxon>Pteridaceae</taxon>
        <taxon>Parkerioideae</taxon>
        <taxon>Ceratopteris</taxon>
    </lineage>
</organism>
<feature type="compositionally biased region" description="Basic and acidic residues" evidence="7">
    <location>
        <begin position="211"/>
        <end position="220"/>
    </location>
</feature>
<feature type="domain" description="Trichome birefringence-like C-terminal" evidence="9">
    <location>
        <begin position="292"/>
        <end position="574"/>
    </location>
</feature>
<evidence type="ECO:0000256" key="7">
    <source>
        <dbReference type="SAM" id="MobiDB-lite"/>
    </source>
</evidence>
<feature type="domain" description="Trichome birefringence-like N-terminal" evidence="10">
    <location>
        <begin position="239"/>
        <end position="291"/>
    </location>
</feature>
<reference evidence="11" key="1">
    <citation type="submission" date="2021-08" db="EMBL/GenBank/DDBJ databases">
        <title>WGS assembly of Ceratopteris richardii.</title>
        <authorList>
            <person name="Marchant D.B."/>
            <person name="Chen G."/>
            <person name="Jenkins J."/>
            <person name="Shu S."/>
            <person name="Leebens-Mack J."/>
            <person name="Grimwood J."/>
            <person name="Schmutz J."/>
            <person name="Soltis P."/>
            <person name="Soltis D."/>
            <person name="Chen Z.-H."/>
        </authorList>
    </citation>
    <scope>NUCLEOTIDE SEQUENCE</scope>
    <source>
        <strain evidence="11">Whitten #5841</strain>
        <tissue evidence="11">Leaf</tissue>
    </source>
</reference>
<dbReference type="InterPro" id="IPR025846">
    <property type="entry name" value="TBL_N"/>
</dbReference>
<dbReference type="PANTHER" id="PTHR32285">
    <property type="entry name" value="PROTEIN TRICHOME BIREFRINGENCE-LIKE 9-RELATED"/>
    <property type="match status" value="1"/>
</dbReference>
<dbReference type="GO" id="GO:0005794">
    <property type="term" value="C:Golgi apparatus"/>
    <property type="evidence" value="ECO:0007669"/>
    <property type="project" value="TreeGrafter"/>
</dbReference>
<evidence type="ECO:0000256" key="6">
    <source>
        <dbReference type="ARBA" id="ARBA00023136"/>
    </source>
</evidence>
<feature type="compositionally biased region" description="Polar residues" evidence="7">
    <location>
        <begin position="192"/>
        <end position="210"/>
    </location>
</feature>
<accession>A0A8T2QDZ1</accession>
<evidence type="ECO:0000259" key="10">
    <source>
        <dbReference type="Pfam" id="PF14416"/>
    </source>
</evidence>
<comment type="subcellular location">
    <subcellularLocation>
        <location evidence="1">Membrane</location>
        <topology evidence="1">Single-pass membrane protein</topology>
    </subcellularLocation>
</comment>
<dbReference type="GO" id="GO:0016020">
    <property type="term" value="C:membrane"/>
    <property type="evidence" value="ECO:0007669"/>
    <property type="project" value="UniProtKB-SubCell"/>
</dbReference>
<keyword evidence="3 8" id="KW-0812">Transmembrane</keyword>
<dbReference type="InterPro" id="IPR026057">
    <property type="entry name" value="TBL_C"/>
</dbReference>
<dbReference type="EMBL" id="CM035440">
    <property type="protein sequence ID" value="KAH7282089.1"/>
    <property type="molecule type" value="Genomic_DNA"/>
</dbReference>
<evidence type="ECO:0000256" key="2">
    <source>
        <dbReference type="ARBA" id="ARBA00007727"/>
    </source>
</evidence>
<gene>
    <name evidence="11" type="ORF">KP509_35G011700</name>
</gene>
<dbReference type="Pfam" id="PF14416">
    <property type="entry name" value="PMR5N"/>
    <property type="match status" value="1"/>
</dbReference>
<dbReference type="AlphaFoldDB" id="A0A8T2QDZ1"/>
<evidence type="ECO:0000313" key="11">
    <source>
        <dbReference type="EMBL" id="KAH7282089.1"/>
    </source>
</evidence>
<evidence type="ECO:0000256" key="1">
    <source>
        <dbReference type="ARBA" id="ARBA00004167"/>
    </source>
</evidence>
<feature type="compositionally biased region" description="Polar residues" evidence="7">
    <location>
        <begin position="98"/>
        <end position="110"/>
    </location>
</feature>
<evidence type="ECO:0000256" key="5">
    <source>
        <dbReference type="ARBA" id="ARBA00022989"/>
    </source>
</evidence>
<name>A0A8T2QDZ1_CERRI</name>
<dbReference type="InterPro" id="IPR029962">
    <property type="entry name" value="TBL"/>
</dbReference>
<evidence type="ECO:0000256" key="8">
    <source>
        <dbReference type="SAM" id="Phobius"/>
    </source>
</evidence>
<feature type="region of interest" description="Disordered" evidence="7">
    <location>
        <begin position="98"/>
        <end position="118"/>
    </location>
</feature>
<comment type="similarity">
    <text evidence="2">Belongs to the PC-esterase family. TBL subfamily.</text>
</comment>
<dbReference type="OrthoDB" id="630188at2759"/>
<dbReference type="PANTHER" id="PTHR32285:SF213">
    <property type="entry name" value="PROTEIN TRICHOME BIREFRINGENCE-LIKE 11"/>
    <property type="match status" value="1"/>
</dbReference>
<keyword evidence="6 8" id="KW-0472">Membrane</keyword>
<dbReference type="Proteomes" id="UP000825935">
    <property type="component" value="Chromosome 35"/>
</dbReference>
<evidence type="ECO:0000256" key="4">
    <source>
        <dbReference type="ARBA" id="ARBA00022968"/>
    </source>
</evidence>
<feature type="transmembrane region" description="Helical" evidence="8">
    <location>
        <begin position="32"/>
        <end position="49"/>
    </location>
</feature>
<evidence type="ECO:0000256" key="3">
    <source>
        <dbReference type="ARBA" id="ARBA00022692"/>
    </source>
</evidence>
<keyword evidence="5 8" id="KW-1133">Transmembrane helix</keyword>
<evidence type="ECO:0000259" key="9">
    <source>
        <dbReference type="Pfam" id="PF13839"/>
    </source>
</evidence>
<evidence type="ECO:0000313" key="12">
    <source>
        <dbReference type="Proteomes" id="UP000825935"/>
    </source>
</evidence>